<organism evidence="1 2">
    <name type="scientific">Roseimaritima multifibrata</name>
    <dbReference type="NCBI Taxonomy" id="1930274"/>
    <lineage>
        <taxon>Bacteria</taxon>
        <taxon>Pseudomonadati</taxon>
        <taxon>Planctomycetota</taxon>
        <taxon>Planctomycetia</taxon>
        <taxon>Pirellulales</taxon>
        <taxon>Pirellulaceae</taxon>
        <taxon>Roseimaritima</taxon>
    </lineage>
</organism>
<dbReference type="EMBL" id="CP036262">
    <property type="protein sequence ID" value="QDS91992.1"/>
    <property type="molecule type" value="Genomic_DNA"/>
</dbReference>
<dbReference type="Proteomes" id="UP000320672">
    <property type="component" value="Chromosome"/>
</dbReference>
<reference evidence="1 2" key="1">
    <citation type="submission" date="2019-02" db="EMBL/GenBank/DDBJ databases">
        <title>Deep-cultivation of Planctomycetes and their phenomic and genomic characterization uncovers novel biology.</title>
        <authorList>
            <person name="Wiegand S."/>
            <person name="Jogler M."/>
            <person name="Boedeker C."/>
            <person name="Pinto D."/>
            <person name="Vollmers J."/>
            <person name="Rivas-Marin E."/>
            <person name="Kohn T."/>
            <person name="Peeters S.H."/>
            <person name="Heuer A."/>
            <person name="Rast P."/>
            <person name="Oberbeckmann S."/>
            <person name="Bunk B."/>
            <person name="Jeske O."/>
            <person name="Meyerdierks A."/>
            <person name="Storesund J.E."/>
            <person name="Kallscheuer N."/>
            <person name="Luecker S."/>
            <person name="Lage O.M."/>
            <person name="Pohl T."/>
            <person name="Merkel B.J."/>
            <person name="Hornburger P."/>
            <person name="Mueller R.-W."/>
            <person name="Bruemmer F."/>
            <person name="Labrenz M."/>
            <person name="Spormann A.M."/>
            <person name="Op den Camp H."/>
            <person name="Overmann J."/>
            <person name="Amann R."/>
            <person name="Jetten M.S.M."/>
            <person name="Mascher T."/>
            <person name="Medema M.H."/>
            <person name="Devos D.P."/>
            <person name="Kaster A.-K."/>
            <person name="Ovreas L."/>
            <person name="Rohde M."/>
            <person name="Galperin M.Y."/>
            <person name="Jogler C."/>
        </authorList>
    </citation>
    <scope>NUCLEOTIDE SEQUENCE [LARGE SCALE GENOMIC DNA]</scope>
    <source>
        <strain evidence="1 2">FF011L</strain>
    </source>
</reference>
<dbReference type="OrthoDB" id="242375at2"/>
<sequence length="349" mass="38838">MSPFQLRIVLTIGCLLGGVVVHNESAFGKEPLQAKLVQSPTAISVSLGSQEVMRYHIGTVPSPEGMDPDYARSGYIHPLKTLQGRTVTGDFSPDHPHQHALFAAWVKTKFNGHPVDFWNQQRKTGNVVHHAVDSVTSDAKGVRFTVQHRYIDVTDPEQSVDVLAEEWDVSVPHQQGPDVLFDIHVRQKLIADSPLELAPYLYGGMAMRGGNQWVREGAAKVDRQYNEAIKDGVAAIPPSLDQIGFAFLTSEGLGRHNGNHSKARWVDIHGKTDDELVGVTVLSHPDNFRAPQSVRLHPSMPYFCFAPVVEEGFVIDKNHPYNAKYRYIVHDGLPDAVANDRRWEEYAAE</sequence>
<evidence type="ECO:0000313" key="2">
    <source>
        <dbReference type="Proteomes" id="UP000320672"/>
    </source>
</evidence>
<name>A0A517MAT0_9BACT</name>
<evidence type="ECO:0000313" key="1">
    <source>
        <dbReference type="EMBL" id="QDS91992.1"/>
    </source>
</evidence>
<dbReference type="InterPro" id="IPR029475">
    <property type="entry name" value="DUF6807"/>
</dbReference>
<accession>A0A517MAT0</accession>
<dbReference type="RefSeq" id="WP_145350155.1">
    <property type="nucleotide sequence ID" value="NZ_CP036262.1"/>
</dbReference>
<evidence type="ECO:0008006" key="3">
    <source>
        <dbReference type="Google" id="ProtNLM"/>
    </source>
</evidence>
<keyword evidence="2" id="KW-1185">Reference proteome</keyword>
<dbReference type="KEGG" id="rml:FF011L_07280"/>
<protein>
    <recommendedName>
        <fullName evidence="3">Methane oxygenase PmoA</fullName>
    </recommendedName>
</protein>
<gene>
    <name evidence="1" type="ORF">FF011L_07280</name>
</gene>
<dbReference type="AlphaFoldDB" id="A0A517MAT0"/>
<proteinExistence type="predicted"/>
<dbReference type="Pfam" id="PF14100">
    <property type="entry name" value="DUF6807"/>
    <property type="match status" value="1"/>
</dbReference>